<proteinExistence type="predicted"/>
<evidence type="ECO:0000256" key="1">
    <source>
        <dbReference type="ARBA" id="ARBA00004370"/>
    </source>
</evidence>
<dbReference type="SUPFAM" id="SSF51120">
    <property type="entry name" value="beta-Roll"/>
    <property type="match status" value="1"/>
</dbReference>
<dbReference type="InterPro" id="IPR047589">
    <property type="entry name" value="DUF11_rpt"/>
</dbReference>
<dbReference type="InterPro" id="IPR018511">
    <property type="entry name" value="Hemolysin-typ_Ca-bd_CS"/>
</dbReference>
<dbReference type="PANTHER" id="PTHR34819:SF3">
    <property type="entry name" value="CELL SURFACE PROTEIN"/>
    <property type="match status" value="1"/>
</dbReference>
<feature type="domain" description="DUF11" evidence="6">
    <location>
        <begin position="185"/>
        <end position="290"/>
    </location>
</feature>
<dbReference type="EMBL" id="JACJQH010000035">
    <property type="protein sequence ID" value="MBD2198013.1"/>
    <property type="molecule type" value="Genomic_DNA"/>
</dbReference>
<sequence>MTTKTTRISDTSLKNSSSNYCEPLLADLSLKQTISNTPLVLGSEATFTLRLNNSGPANASGVKIQDLLPAGFSFVKATTSLGTYDSKTGIWDVGNIKSGRSATLVLTGKVVNATSADAYTNVAEIIAANQRDPDSVVNNRNPNEDDYTSLTAPVVKLDLSKKFTKVTKEVDGNNDGKPEQFLALPGDDVSFQIQVTNNGAVNATNVKILDDMTQVLPIGLTLQSLSLDGGVNLDTAGGGDGNAQTVEILFNSIAPGETKTITVNAKVSTDNVKTANLSGQIGTLDPLTGNINSELPEYYNTPFNGTFFLHYNVQKNANQPRANFGLLNITNQAEIVGFNGSNLKSGSITASARLDVSSFKIAGTLNNGQQFTIYSIEDLLDPSSTPGSYIFNPDPDVEPAPKAYPTNNQSEFLPPGQTGSASFFASWLKNNDPQYLADLAVWDTLQADGDLSNIEDEKAVVDALYKFIEDGVYSRDRFDKGSFTLDNGTQTETIDFNAGEFSPGTTDFVNIAVTDTNAVVTDRNGNQVGTFNNLQAALDSFNFTNPTGVNVTINDANGDKIVRSRLQQLSTYNFEKNWSIQTITIGNNVNQVILASGNKSANIDLSQVNITNPIQNFQLQGNNAKDTITGSRFNDVIVGGNGNDILSGFDGNDSINGGNGRDSLTGGRGNDILTGGLGADDFIFGVNFGNDIITDFCKGQDKIDLRELKLVKGMLDSNGDRVINLKDSLVSLTNHNLQLDLTSLNGGTITFTGVTAVNLNDFIF</sequence>
<dbReference type="Gene3D" id="2.60.40.1170">
    <property type="entry name" value="Mu homology domain, subdomain B"/>
    <property type="match status" value="1"/>
</dbReference>
<keyword evidence="3" id="KW-0677">Repeat</keyword>
<comment type="caution">
    <text evidence="7">The sequence shown here is derived from an EMBL/GenBank/DDBJ whole genome shotgun (WGS) entry which is preliminary data.</text>
</comment>
<dbReference type="Pfam" id="PF01345">
    <property type="entry name" value="DUF11"/>
    <property type="match status" value="2"/>
</dbReference>
<dbReference type="InterPro" id="IPR011049">
    <property type="entry name" value="Serralysin-like_metalloprot_C"/>
</dbReference>
<keyword evidence="4" id="KW-0843">Virulence</keyword>
<evidence type="ECO:0000256" key="4">
    <source>
        <dbReference type="ARBA" id="ARBA00023026"/>
    </source>
</evidence>
<dbReference type="InterPro" id="IPR001343">
    <property type="entry name" value="Hemolysn_Ca-bd"/>
</dbReference>
<dbReference type="Pfam" id="PF00353">
    <property type="entry name" value="HemolysinCabind"/>
    <property type="match status" value="1"/>
</dbReference>
<evidence type="ECO:0000313" key="8">
    <source>
        <dbReference type="Proteomes" id="UP000658514"/>
    </source>
</evidence>
<dbReference type="Gene3D" id="2.150.10.10">
    <property type="entry name" value="Serralysin-like metalloprotease, C-terminal"/>
    <property type="match status" value="1"/>
</dbReference>
<keyword evidence="2" id="KW-0800">Toxin</keyword>
<reference evidence="7 8" key="1">
    <citation type="journal article" date="2020" name="ISME J.">
        <title>Comparative genomics reveals insights into cyanobacterial evolution and habitat adaptation.</title>
        <authorList>
            <person name="Chen M.Y."/>
            <person name="Teng W.K."/>
            <person name="Zhao L."/>
            <person name="Hu C.X."/>
            <person name="Zhou Y.K."/>
            <person name="Han B.P."/>
            <person name="Song L.R."/>
            <person name="Shu W.S."/>
        </authorList>
    </citation>
    <scope>NUCLEOTIDE SEQUENCE [LARGE SCALE GENOMIC DNA]</scope>
    <source>
        <strain evidence="7 8">FACHB-288</strain>
    </source>
</reference>
<dbReference type="InterPro" id="IPR003995">
    <property type="entry name" value="RTX_toxin_determinant-A"/>
</dbReference>
<dbReference type="InterPro" id="IPR051172">
    <property type="entry name" value="Chlamydia_OmcB"/>
</dbReference>
<dbReference type="NCBIfam" id="TIGR01451">
    <property type="entry name" value="B_ant_repeat"/>
    <property type="match status" value="2"/>
</dbReference>
<evidence type="ECO:0000313" key="7">
    <source>
        <dbReference type="EMBL" id="MBD2198013.1"/>
    </source>
</evidence>
<evidence type="ECO:0000256" key="3">
    <source>
        <dbReference type="ARBA" id="ARBA00022737"/>
    </source>
</evidence>
<name>A0ABR8ADM3_9CYAN</name>
<evidence type="ECO:0000259" key="6">
    <source>
        <dbReference type="Pfam" id="PF01345"/>
    </source>
</evidence>
<accession>A0ABR8ADM3</accession>
<evidence type="ECO:0000256" key="2">
    <source>
        <dbReference type="ARBA" id="ARBA00022656"/>
    </source>
</evidence>
<evidence type="ECO:0000256" key="5">
    <source>
        <dbReference type="ARBA" id="ARBA00023136"/>
    </source>
</evidence>
<dbReference type="RefSeq" id="WP_190545297.1">
    <property type="nucleotide sequence ID" value="NZ_CAWPNO010000068.1"/>
</dbReference>
<dbReference type="InterPro" id="IPR001434">
    <property type="entry name" value="OmcB-like_DUF11"/>
</dbReference>
<feature type="domain" description="DUF11" evidence="6">
    <location>
        <begin position="27"/>
        <end position="139"/>
    </location>
</feature>
<organism evidence="7 8">
    <name type="scientific">Calothrix parietina FACHB-288</name>
    <dbReference type="NCBI Taxonomy" id="2692896"/>
    <lineage>
        <taxon>Bacteria</taxon>
        <taxon>Bacillati</taxon>
        <taxon>Cyanobacteriota</taxon>
        <taxon>Cyanophyceae</taxon>
        <taxon>Nostocales</taxon>
        <taxon>Calotrichaceae</taxon>
        <taxon>Calothrix</taxon>
    </lineage>
</organism>
<keyword evidence="5" id="KW-0472">Membrane</keyword>
<protein>
    <submittedName>
        <fullName evidence="7">DUF11 domain-containing protein</fullName>
    </submittedName>
</protein>
<comment type="subcellular location">
    <subcellularLocation>
        <location evidence="1">Membrane</location>
    </subcellularLocation>
</comment>
<keyword evidence="8" id="KW-1185">Reference proteome</keyword>
<gene>
    <name evidence="7" type="ORF">H6G24_21285</name>
</gene>
<dbReference type="Proteomes" id="UP000658514">
    <property type="component" value="Unassembled WGS sequence"/>
</dbReference>
<dbReference type="PRINTS" id="PR00313">
    <property type="entry name" value="CABNDNGRPT"/>
</dbReference>
<dbReference type="PANTHER" id="PTHR34819">
    <property type="entry name" value="LARGE CYSTEINE-RICH PERIPLASMIC PROTEIN OMCB"/>
    <property type="match status" value="1"/>
</dbReference>
<dbReference type="PROSITE" id="PS00330">
    <property type="entry name" value="HEMOLYSIN_CALCIUM"/>
    <property type="match status" value="3"/>
</dbReference>
<dbReference type="PRINTS" id="PR01488">
    <property type="entry name" value="RTXTOXINA"/>
</dbReference>